<dbReference type="STRING" id="28885.EI16_00060"/>
<dbReference type="Gene3D" id="1.10.645.10">
    <property type="entry name" value="Cytochrome-c3 Hydrogenase, chain B"/>
    <property type="match status" value="1"/>
</dbReference>
<evidence type="ECO:0000313" key="2">
    <source>
        <dbReference type="Proteomes" id="UP000027341"/>
    </source>
</evidence>
<proteinExistence type="predicted"/>
<gene>
    <name evidence="1" type="ORF">EI16_00060</name>
</gene>
<accession>A0A066ZWN2</accession>
<name>A0A066ZWN2_HYDMR</name>
<keyword evidence="2" id="KW-1185">Reference proteome</keyword>
<sequence length="325" mass="36477">MCVDKKPQLVIQFVGLAYQLCGQAQTFASKLALLPLESLPLVDLQEAVTIEILREHYLTLVQLLSQLQLCNAVEAGHLLQGVGQWKNKFENGVLLIDPIADSYKQLGLDLSRLSCAMVMPGSLAEKMMEFLLTMEESSGSRETLELPSGLHCSLNNEGRNGLIDIECCDWKRWVEFPVNHGKVYENSVLSRVEIHSEWENFRTGLPLVDRVRAKWLDSAVFWQSLGSDKKECNPPVFGVNQSGTICQSWVETARGRLYHLAHVESDRVMDYAICAPTEWNFHPEGVAKKLLKGLSNQVSDSVRWAECASLYAQVIDPCVPVRFVV</sequence>
<organism evidence="1 2">
    <name type="scientific">Hydrogenovibrio marinus</name>
    <dbReference type="NCBI Taxonomy" id="28885"/>
    <lineage>
        <taxon>Bacteria</taxon>
        <taxon>Pseudomonadati</taxon>
        <taxon>Pseudomonadota</taxon>
        <taxon>Gammaproteobacteria</taxon>
        <taxon>Thiotrichales</taxon>
        <taxon>Piscirickettsiaceae</taxon>
        <taxon>Hydrogenovibrio</taxon>
    </lineage>
</organism>
<reference evidence="1 2" key="1">
    <citation type="submission" date="2014-04" db="EMBL/GenBank/DDBJ databases">
        <title>Draft genome sequence of Hydrogenovibrio marinus MH-110, a model organism for aerobic H2 metabolism.</title>
        <authorList>
            <person name="Cha H.J."/>
            <person name="Jo B.H."/>
            <person name="Hwang B.H."/>
        </authorList>
    </citation>
    <scope>NUCLEOTIDE SEQUENCE [LARGE SCALE GENOMIC DNA]</scope>
    <source>
        <strain evidence="1 2">MH-110</strain>
    </source>
</reference>
<dbReference type="EMBL" id="JMIU01000001">
    <property type="protein sequence ID" value="KDN94751.1"/>
    <property type="molecule type" value="Genomic_DNA"/>
</dbReference>
<dbReference type="SUPFAM" id="SSF56762">
    <property type="entry name" value="HydB/Nqo4-like"/>
    <property type="match status" value="1"/>
</dbReference>
<dbReference type="RefSeq" id="WP_029908177.1">
    <property type="nucleotide sequence ID" value="NZ_AP020335.1"/>
</dbReference>
<dbReference type="InterPro" id="IPR029014">
    <property type="entry name" value="NiFe-Hase_large"/>
</dbReference>
<comment type="caution">
    <text evidence="1">The sequence shown here is derived from an EMBL/GenBank/DDBJ whole genome shotgun (WGS) entry which is preliminary data.</text>
</comment>
<protein>
    <submittedName>
        <fullName evidence="1">Uncharacterized protein</fullName>
    </submittedName>
</protein>
<dbReference type="Proteomes" id="UP000027341">
    <property type="component" value="Unassembled WGS sequence"/>
</dbReference>
<dbReference type="AlphaFoldDB" id="A0A066ZWN2"/>
<evidence type="ECO:0000313" key="1">
    <source>
        <dbReference type="EMBL" id="KDN94751.1"/>
    </source>
</evidence>